<dbReference type="Pfam" id="PF13148">
    <property type="entry name" value="DUF3987"/>
    <property type="match status" value="1"/>
</dbReference>
<organism evidence="2 3">
    <name type="scientific">Hoeflea halophila</name>
    <dbReference type="NCBI Taxonomy" id="714899"/>
    <lineage>
        <taxon>Bacteria</taxon>
        <taxon>Pseudomonadati</taxon>
        <taxon>Pseudomonadota</taxon>
        <taxon>Alphaproteobacteria</taxon>
        <taxon>Hyphomicrobiales</taxon>
        <taxon>Rhizobiaceae</taxon>
        <taxon>Hoeflea</taxon>
    </lineage>
</organism>
<name>A0A286IFD4_9HYPH</name>
<dbReference type="RefSeq" id="WP_097109311.1">
    <property type="nucleotide sequence ID" value="NZ_OCPC01000006.1"/>
</dbReference>
<feature type="compositionally biased region" description="Basic and acidic residues" evidence="1">
    <location>
        <begin position="167"/>
        <end position="178"/>
    </location>
</feature>
<keyword evidence="3" id="KW-1185">Reference proteome</keyword>
<protein>
    <submittedName>
        <fullName evidence="2">Uncharacterized protein DUF3987</fullName>
    </submittedName>
</protein>
<dbReference type="InterPro" id="IPR025048">
    <property type="entry name" value="DUF3987"/>
</dbReference>
<evidence type="ECO:0000256" key="1">
    <source>
        <dbReference type="SAM" id="MobiDB-lite"/>
    </source>
</evidence>
<gene>
    <name evidence="2" type="ORF">SAMN05877838_3797</name>
</gene>
<evidence type="ECO:0000313" key="2">
    <source>
        <dbReference type="EMBL" id="SOE18853.1"/>
    </source>
</evidence>
<evidence type="ECO:0000313" key="3">
    <source>
        <dbReference type="Proteomes" id="UP000219465"/>
    </source>
</evidence>
<dbReference type="OrthoDB" id="9067983at2"/>
<feature type="region of interest" description="Disordered" evidence="1">
    <location>
        <begin position="167"/>
        <end position="189"/>
    </location>
</feature>
<accession>A0A286IFD4</accession>
<dbReference type="EMBL" id="OCPC01000006">
    <property type="protein sequence ID" value="SOE18853.1"/>
    <property type="molecule type" value="Genomic_DNA"/>
</dbReference>
<proteinExistence type="predicted"/>
<dbReference type="Proteomes" id="UP000219465">
    <property type="component" value="Unassembled WGS sequence"/>
</dbReference>
<sequence>MNNSQVSSENNETGQNIRAQLLAGAGHVVALQGVNVSEQGKKCIHDTIELPIIDETDRFPIEYLPPIMADAIHDAAQMTQTSTAMAGMVALTTAAFCVQAHANVRHYRGHKDDVTSLYSMTLGETAAGKSEVFGLFMGPIREQVKSKADELRHQRKIWKAAKELADHNEAQRRARGETVPEDEAFTDPMPWMASGEVSDATLEALIMGLHRNRPSMILANDEAGAFFSGYSMTAEQRNRTRSVYTTLWGGGSYTYSTVKGGETDLIDRRLTLMLAGQPEVIVPELRRRGDMAQGFFPRMLLAVPPSMRGKRDMSASYEMTLPITEFANRLGAIFEAPSATDSTGFQLRPCIIEWSDEAREKAKEVAQAIEDRQEEGRDLCAYGDIVSRVIQNAARIAGIVRFIQSGQYVHLNMNGQAGPIMGMKCDHPITIDDFRAGLEVAWYSFQQWRSVLVGAIDTAQHRDAMKTLKKMKDAYARERGRDRTPGASLPPEYHGRFTWGGLKRIHVLRDLKGAPAEGETEYVLETVLPYLVERGRLAVGKQPSGKQEWSLTEVD</sequence>
<dbReference type="AlphaFoldDB" id="A0A286IFD4"/>
<reference evidence="3" key="1">
    <citation type="submission" date="2017-08" db="EMBL/GenBank/DDBJ databases">
        <authorList>
            <person name="Varghese N."/>
            <person name="Submissions S."/>
        </authorList>
    </citation>
    <scope>NUCLEOTIDE SEQUENCE [LARGE SCALE GENOMIC DNA]</scope>
    <source>
        <strain evidence="3">KCTC 23107</strain>
    </source>
</reference>